<dbReference type="RefSeq" id="XP_011389853.1">
    <property type="nucleotide sequence ID" value="XM_011391551.1"/>
</dbReference>
<proteinExistence type="predicted"/>
<name>A0A0D1DYD6_MYCMD</name>
<feature type="chain" id="PRO_5002229467" description="Mig1 protein" evidence="2">
    <location>
        <begin position="28"/>
        <end position="251"/>
    </location>
</feature>
<evidence type="ECO:0000313" key="4">
    <source>
        <dbReference type="Proteomes" id="UP000000561"/>
    </source>
</evidence>
<keyword evidence="2" id="KW-0732">Signal</keyword>
<keyword evidence="4" id="KW-1185">Reference proteome</keyword>
<dbReference type="Proteomes" id="UP000000561">
    <property type="component" value="Chromosome 8"/>
</dbReference>
<dbReference type="GeneID" id="23567969"/>
<feature type="compositionally biased region" description="Low complexity" evidence="1">
    <location>
        <begin position="43"/>
        <end position="55"/>
    </location>
</feature>
<dbReference type="VEuPathDB" id="FungiDB:UMAG_12216"/>
<dbReference type="eggNOG" id="ENOG502RDQS">
    <property type="taxonomic scope" value="Eukaryota"/>
</dbReference>
<sequence>MIGHIRFGLSLVSSILLVSQLTLLVHCIVEDEPTPSPVEEEPSVPITSSSNVVRRGGSGNSDPFPHGFGYVPNLHRDTLGRPLGGLYCDLTPLKIDTEGFNKHCGPNSDSKWPCFAHNGNDRLETVSTKSGSKTALRTVSLSSDSLTLLRIFVAAFTLRDPSVEFTIAYAQTRNVRFRYYGYEPDTGCYKIHLSGREQGRIHVTTTDENYRDIDTWNYRETGKRLCNKWIFIGTRDRDRFSELRDSDGSGI</sequence>
<organism evidence="3 4">
    <name type="scientific">Mycosarcoma maydis</name>
    <name type="common">Corn smut fungus</name>
    <name type="synonym">Ustilago maydis</name>
    <dbReference type="NCBI Taxonomy" id="5270"/>
    <lineage>
        <taxon>Eukaryota</taxon>
        <taxon>Fungi</taxon>
        <taxon>Dikarya</taxon>
        <taxon>Basidiomycota</taxon>
        <taxon>Ustilaginomycotina</taxon>
        <taxon>Ustilaginomycetes</taxon>
        <taxon>Ustilaginales</taxon>
        <taxon>Ustilaginaceae</taxon>
        <taxon>Mycosarcoma</taxon>
    </lineage>
</organism>
<dbReference type="InParanoid" id="A0A0D1DYD6"/>
<dbReference type="OrthoDB" id="2553257at2759"/>
<reference evidence="3 4" key="1">
    <citation type="journal article" date="2006" name="Nature">
        <title>Insights from the genome of the biotrophic fungal plant pathogen Ustilago maydis.</title>
        <authorList>
            <person name="Kamper J."/>
            <person name="Kahmann R."/>
            <person name="Bolker M."/>
            <person name="Ma L.J."/>
            <person name="Brefort T."/>
            <person name="Saville B.J."/>
            <person name="Banuett F."/>
            <person name="Kronstad J.W."/>
            <person name="Gold S.E."/>
            <person name="Muller O."/>
            <person name="Perlin M.H."/>
            <person name="Wosten H.A."/>
            <person name="de Vries R."/>
            <person name="Ruiz-Herrera J."/>
            <person name="Reynaga-Pena C.G."/>
            <person name="Snetselaar K."/>
            <person name="McCann M."/>
            <person name="Perez-Martin J."/>
            <person name="Feldbrugge M."/>
            <person name="Basse C.W."/>
            <person name="Steinberg G."/>
            <person name="Ibeas J.I."/>
            <person name="Holloman W."/>
            <person name="Guzman P."/>
            <person name="Farman M."/>
            <person name="Stajich J.E."/>
            <person name="Sentandreu R."/>
            <person name="Gonzalez-Prieto J.M."/>
            <person name="Kennell J.C."/>
            <person name="Molina L."/>
            <person name="Schirawski J."/>
            <person name="Mendoza-Mendoza A."/>
            <person name="Greilinger D."/>
            <person name="Munch K."/>
            <person name="Rossel N."/>
            <person name="Scherer M."/>
            <person name="Vranes M."/>
            <person name="Ladendorf O."/>
            <person name="Vincon V."/>
            <person name="Fuchs U."/>
            <person name="Sandrock B."/>
            <person name="Meng S."/>
            <person name="Ho E.C."/>
            <person name="Cahill M.J."/>
            <person name="Boyce K.J."/>
            <person name="Klose J."/>
            <person name="Klosterman S.J."/>
            <person name="Deelstra H.J."/>
            <person name="Ortiz-Castellanos L."/>
            <person name="Li W."/>
            <person name="Sanchez-Alonso P."/>
            <person name="Schreier P.H."/>
            <person name="Hauser-Hahn I."/>
            <person name="Vaupel M."/>
            <person name="Koopmann E."/>
            <person name="Friedrich G."/>
            <person name="Voss H."/>
            <person name="Schluter T."/>
            <person name="Margolis J."/>
            <person name="Platt D."/>
            <person name="Swimmer C."/>
            <person name="Gnirke A."/>
            <person name="Chen F."/>
            <person name="Vysotskaia V."/>
            <person name="Mannhaupt G."/>
            <person name="Guldener U."/>
            <person name="Munsterkotter M."/>
            <person name="Haase D."/>
            <person name="Oesterheld M."/>
            <person name="Mewes H.W."/>
            <person name="Mauceli E.W."/>
            <person name="DeCaprio D."/>
            <person name="Wade C.M."/>
            <person name="Butler J."/>
            <person name="Young S."/>
            <person name="Jaffe D.B."/>
            <person name="Calvo S."/>
            <person name="Nusbaum C."/>
            <person name="Galagan J."/>
            <person name="Birren B.W."/>
        </authorList>
    </citation>
    <scope>NUCLEOTIDE SEQUENCE [LARGE SCALE GENOMIC DNA]</scope>
    <source>
        <strain evidence="4">DSM 14603 / FGSC 9021 / UM521</strain>
    </source>
</reference>
<evidence type="ECO:0008006" key="5">
    <source>
        <dbReference type="Google" id="ProtNLM"/>
    </source>
</evidence>
<evidence type="ECO:0000256" key="2">
    <source>
        <dbReference type="SAM" id="SignalP"/>
    </source>
</evidence>
<gene>
    <name evidence="3" type="ORF">UMAG_12216</name>
</gene>
<feature type="region of interest" description="Disordered" evidence="1">
    <location>
        <begin position="34"/>
        <end position="58"/>
    </location>
</feature>
<accession>A0A0D1DYD6</accession>
<evidence type="ECO:0000256" key="1">
    <source>
        <dbReference type="SAM" id="MobiDB-lite"/>
    </source>
</evidence>
<dbReference type="KEGG" id="uma:UMAG_12216"/>
<feature type="signal peptide" evidence="2">
    <location>
        <begin position="1"/>
        <end position="27"/>
    </location>
</feature>
<dbReference type="AlphaFoldDB" id="A0A0D1DYD6"/>
<dbReference type="EMBL" id="CM003147">
    <property type="protein sequence ID" value="KIS68651.1"/>
    <property type="molecule type" value="Genomic_DNA"/>
</dbReference>
<evidence type="ECO:0000313" key="3">
    <source>
        <dbReference type="EMBL" id="KIS68651.1"/>
    </source>
</evidence>
<protein>
    <recommendedName>
        <fullName evidence="5">Mig1 protein</fullName>
    </recommendedName>
</protein>